<proteinExistence type="predicted"/>
<reference evidence="3 4" key="1">
    <citation type="submission" date="2020-01" db="EMBL/GenBank/DDBJ databases">
        <title>Genomic analysis of Aminipila sp. CBA3637.</title>
        <authorList>
            <person name="Kim Y.B."/>
            <person name="Roh S.W."/>
        </authorList>
    </citation>
    <scope>NUCLEOTIDE SEQUENCE [LARGE SCALE GENOMIC DNA]</scope>
    <source>
        <strain evidence="3 4">CBA3637</strain>
    </source>
</reference>
<keyword evidence="4" id="KW-1185">Reference proteome</keyword>
<evidence type="ECO:0000256" key="2">
    <source>
        <dbReference type="SAM" id="Phobius"/>
    </source>
</evidence>
<evidence type="ECO:0008006" key="5">
    <source>
        <dbReference type="Google" id="ProtNLM"/>
    </source>
</evidence>
<dbReference type="EMBL" id="CP047591">
    <property type="protein sequence ID" value="QHI71475.1"/>
    <property type="molecule type" value="Genomic_DNA"/>
</dbReference>
<dbReference type="Proteomes" id="UP000463883">
    <property type="component" value="Chromosome"/>
</dbReference>
<feature type="coiled-coil region" evidence="1">
    <location>
        <begin position="95"/>
        <end position="129"/>
    </location>
</feature>
<sequence length="584" mass="62736">MADNTKESNIGVGDITPINRMLEEANKNSKKLQEEMQKIERLLKADSENAQLMVQKQELLNMQIDITKDSMIKLQQAAEITRAKMDMGVEIANKYKAIEEEISQLKESLKDLEDSAESGKEKLNLLGNEEFNKNVRTASLSIAKDLAGSLGEMTIKASETAQKIVSLSESTGMAVEDIEKLKCASGSMGVPFDSVSSSLKTLSDNMNSTGSDNEQLQESFKKLGVNMKDSMTGDVKDSTETFYEIIDALGQVSDETERNALAMDIFGTSAEDLEPLISGGSEALQGLASQAEDAGLILSGDTVEAANEFKESMDSLKETGGQIFFDIGAAIAAELLPYLQDAQDILNNILEWVNENQEVIVACIVAIGAGLATLNVVAIVQGLISAFMKFKKAAEEVGIAQAALNLVMEANPIGIVIAAVAALAAGIVYLWKKNEGFRDAVTKIWGTIKKVIKGALDFIMDPIGTLIEKIKEAVDWFKKLAFWDSGDDKKGKKKKVSGMATGGSITNGTALVGENGPELLTLNLGVATVTPLGNDRTGSLADEIANKVGTRGGDTYNFYSPKPLTPLESAKQMKNAQRALMLGF</sequence>
<dbReference type="RefSeq" id="WP_162361250.1">
    <property type="nucleotide sequence ID" value="NZ_CP047591.1"/>
</dbReference>
<dbReference type="KEGG" id="amic:Ami3637_02950"/>
<name>A0A6P1MKE3_9FIRM</name>
<keyword evidence="2" id="KW-0812">Transmembrane</keyword>
<feature type="transmembrane region" description="Helical" evidence="2">
    <location>
        <begin position="359"/>
        <end position="384"/>
    </location>
</feature>
<keyword evidence="1" id="KW-0175">Coiled coil</keyword>
<keyword evidence="2" id="KW-1133">Transmembrane helix</keyword>
<accession>A0A6P1MKE3</accession>
<feature type="coiled-coil region" evidence="1">
    <location>
        <begin position="18"/>
        <end position="49"/>
    </location>
</feature>
<evidence type="ECO:0000313" key="4">
    <source>
        <dbReference type="Proteomes" id="UP000463883"/>
    </source>
</evidence>
<organism evidence="3 4">
    <name type="scientific">Aminipila terrae</name>
    <dbReference type="NCBI Taxonomy" id="2697030"/>
    <lineage>
        <taxon>Bacteria</taxon>
        <taxon>Bacillati</taxon>
        <taxon>Bacillota</taxon>
        <taxon>Clostridia</taxon>
        <taxon>Peptostreptococcales</taxon>
        <taxon>Anaerovoracaceae</taxon>
        <taxon>Aminipila</taxon>
    </lineage>
</organism>
<evidence type="ECO:0000313" key="3">
    <source>
        <dbReference type="EMBL" id="QHI71475.1"/>
    </source>
</evidence>
<feature type="transmembrane region" description="Helical" evidence="2">
    <location>
        <begin position="413"/>
        <end position="431"/>
    </location>
</feature>
<protein>
    <recommendedName>
        <fullName evidence="5">Phage tail tape measure protein</fullName>
    </recommendedName>
</protein>
<gene>
    <name evidence="3" type="ORF">Ami3637_02950</name>
</gene>
<keyword evidence="2" id="KW-0472">Membrane</keyword>
<dbReference type="AlphaFoldDB" id="A0A6P1MKE3"/>
<evidence type="ECO:0000256" key="1">
    <source>
        <dbReference type="SAM" id="Coils"/>
    </source>
</evidence>